<dbReference type="STRING" id="743788.S8FC22"/>
<evidence type="ECO:0000259" key="2">
    <source>
        <dbReference type="Pfam" id="PF00248"/>
    </source>
</evidence>
<dbReference type="AlphaFoldDB" id="S8FC22"/>
<organism evidence="3 4">
    <name type="scientific">Fomitopsis schrenkii</name>
    <name type="common">Brown rot fungus</name>
    <dbReference type="NCBI Taxonomy" id="2126942"/>
    <lineage>
        <taxon>Eukaryota</taxon>
        <taxon>Fungi</taxon>
        <taxon>Dikarya</taxon>
        <taxon>Basidiomycota</taxon>
        <taxon>Agaricomycotina</taxon>
        <taxon>Agaricomycetes</taxon>
        <taxon>Polyporales</taxon>
        <taxon>Fomitopsis</taxon>
    </lineage>
</organism>
<feature type="region of interest" description="Disordered" evidence="1">
    <location>
        <begin position="94"/>
        <end position="128"/>
    </location>
</feature>
<name>S8FC22_FOMSC</name>
<keyword evidence="4" id="KW-1185">Reference proteome</keyword>
<dbReference type="InterPro" id="IPR023210">
    <property type="entry name" value="NADP_OxRdtase_dom"/>
</dbReference>
<dbReference type="Pfam" id="PF00248">
    <property type="entry name" value="Aldo_ket_red"/>
    <property type="match status" value="1"/>
</dbReference>
<feature type="compositionally biased region" description="Basic and acidic residues" evidence="1">
    <location>
        <begin position="95"/>
        <end position="104"/>
    </location>
</feature>
<dbReference type="OrthoDB" id="5286008at2759"/>
<evidence type="ECO:0000313" key="4">
    <source>
        <dbReference type="Proteomes" id="UP000015241"/>
    </source>
</evidence>
<evidence type="ECO:0000313" key="3">
    <source>
        <dbReference type="EMBL" id="EPS96084.1"/>
    </source>
</evidence>
<dbReference type="SUPFAM" id="SSF51430">
    <property type="entry name" value="NAD(P)-linked oxidoreductase"/>
    <property type="match status" value="1"/>
</dbReference>
<dbReference type="EMBL" id="KE504195">
    <property type="protein sequence ID" value="EPS96084.1"/>
    <property type="molecule type" value="Genomic_DNA"/>
</dbReference>
<proteinExistence type="predicted"/>
<protein>
    <recommendedName>
        <fullName evidence="2">NADP-dependent oxidoreductase domain-containing protein</fullName>
    </recommendedName>
</protein>
<feature type="domain" description="NADP-dependent oxidoreductase" evidence="2">
    <location>
        <begin position="57"/>
        <end position="92"/>
    </location>
</feature>
<dbReference type="InterPro" id="IPR036812">
    <property type="entry name" value="NAD(P)_OxRdtase_dom_sf"/>
</dbReference>
<dbReference type="HOGENOM" id="CLU_1959621_0_0_1"/>
<dbReference type="InParanoid" id="S8FC22"/>
<evidence type="ECO:0000256" key="1">
    <source>
        <dbReference type="SAM" id="MobiDB-lite"/>
    </source>
</evidence>
<dbReference type="Proteomes" id="UP000015241">
    <property type="component" value="Unassembled WGS sequence"/>
</dbReference>
<accession>S8FC22</accession>
<sequence>MAGPFLVTWPVFGSGESMLAAGEGGSGRATTRVAQVCARLPSDGDGFSTEGKSCICDYSPATLRASVARSLKQLNTTYLDAVYLHNVEFVTSQVRQHEEGHPADTENLETHGLTDGQERKASGKTHLP</sequence>
<dbReference type="Gene3D" id="3.20.20.100">
    <property type="entry name" value="NADP-dependent oxidoreductase domain"/>
    <property type="match status" value="1"/>
</dbReference>
<gene>
    <name evidence="3" type="ORF">FOMPIDRAFT_1053644</name>
</gene>
<reference evidence="3 4" key="1">
    <citation type="journal article" date="2012" name="Science">
        <title>The Paleozoic origin of enzymatic lignin decomposition reconstructed from 31 fungal genomes.</title>
        <authorList>
            <person name="Floudas D."/>
            <person name="Binder M."/>
            <person name="Riley R."/>
            <person name="Barry K."/>
            <person name="Blanchette R.A."/>
            <person name="Henrissat B."/>
            <person name="Martinez A.T."/>
            <person name="Otillar R."/>
            <person name="Spatafora J.W."/>
            <person name="Yadav J.S."/>
            <person name="Aerts A."/>
            <person name="Benoit I."/>
            <person name="Boyd A."/>
            <person name="Carlson A."/>
            <person name="Copeland A."/>
            <person name="Coutinho P.M."/>
            <person name="de Vries R.P."/>
            <person name="Ferreira P."/>
            <person name="Findley K."/>
            <person name="Foster B."/>
            <person name="Gaskell J."/>
            <person name="Glotzer D."/>
            <person name="Gorecki P."/>
            <person name="Heitman J."/>
            <person name="Hesse C."/>
            <person name="Hori C."/>
            <person name="Igarashi K."/>
            <person name="Jurgens J.A."/>
            <person name="Kallen N."/>
            <person name="Kersten P."/>
            <person name="Kohler A."/>
            <person name="Kuees U."/>
            <person name="Kumar T.K.A."/>
            <person name="Kuo A."/>
            <person name="LaButti K."/>
            <person name="Larrondo L.F."/>
            <person name="Lindquist E."/>
            <person name="Ling A."/>
            <person name="Lombard V."/>
            <person name="Lucas S."/>
            <person name="Lundell T."/>
            <person name="Martin R."/>
            <person name="McLaughlin D.J."/>
            <person name="Morgenstern I."/>
            <person name="Morin E."/>
            <person name="Murat C."/>
            <person name="Nagy L.G."/>
            <person name="Nolan M."/>
            <person name="Ohm R.A."/>
            <person name="Patyshakuliyeva A."/>
            <person name="Rokas A."/>
            <person name="Ruiz-Duenas F.J."/>
            <person name="Sabat G."/>
            <person name="Salamov A."/>
            <person name="Samejima M."/>
            <person name="Schmutz J."/>
            <person name="Slot J.C."/>
            <person name="St John F."/>
            <person name="Stenlid J."/>
            <person name="Sun H."/>
            <person name="Sun S."/>
            <person name="Syed K."/>
            <person name="Tsang A."/>
            <person name="Wiebenga A."/>
            <person name="Young D."/>
            <person name="Pisabarro A."/>
            <person name="Eastwood D.C."/>
            <person name="Martin F."/>
            <person name="Cullen D."/>
            <person name="Grigoriev I.V."/>
            <person name="Hibbett D.S."/>
        </authorList>
    </citation>
    <scope>NUCLEOTIDE SEQUENCE</scope>
    <source>
        <strain evidence="4">FP-58527</strain>
    </source>
</reference>